<keyword evidence="1" id="KW-0472">Membrane</keyword>
<keyword evidence="1" id="KW-1133">Transmembrane helix</keyword>
<feature type="transmembrane region" description="Helical" evidence="1">
    <location>
        <begin position="66"/>
        <end position="84"/>
    </location>
</feature>
<dbReference type="RefSeq" id="WP_190613355.1">
    <property type="nucleotide sequence ID" value="NZ_AP018712.1"/>
</dbReference>
<proteinExistence type="predicted"/>
<dbReference type="EMBL" id="AP018712">
    <property type="protein sequence ID" value="BBE31046.1"/>
    <property type="molecule type" value="Genomic_DNA"/>
</dbReference>
<dbReference type="AlphaFoldDB" id="A0A7G1G6R4"/>
<dbReference type="KEGG" id="ocy:OSSY52_11870"/>
<reference evidence="2 3" key="1">
    <citation type="submission" date="2018-06" db="EMBL/GenBank/DDBJ databases">
        <title>Genome sequencing of Oceanotoga sp. sy52.</title>
        <authorList>
            <person name="Mori K."/>
        </authorList>
    </citation>
    <scope>NUCLEOTIDE SEQUENCE [LARGE SCALE GENOMIC DNA]</scope>
    <source>
        <strain evidence="3">sy52</strain>
    </source>
</reference>
<gene>
    <name evidence="2" type="ORF">OSSY52_11870</name>
</gene>
<accession>A0A7G1G6R4</accession>
<dbReference type="Proteomes" id="UP000516361">
    <property type="component" value="Chromosome"/>
</dbReference>
<keyword evidence="3" id="KW-1185">Reference proteome</keyword>
<keyword evidence="1" id="KW-0812">Transmembrane</keyword>
<dbReference type="InParanoid" id="A0A7G1G6R4"/>
<name>A0A7G1G6R4_9BACT</name>
<feature type="transmembrane region" description="Helical" evidence="1">
    <location>
        <begin position="114"/>
        <end position="136"/>
    </location>
</feature>
<protein>
    <submittedName>
        <fullName evidence="2">Uncharacterized protein</fullName>
    </submittedName>
</protein>
<feature type="transmembrane region" description="Helical" evidence="1">
    <location>
        <begin position="5"/>
        <end position="24"/>
    </location>
</feature>
<evidence type="ECO:0000313" key="2">
    <source>
        <dbReference type="EMBL" id="BBE31046.1"/>
    </source>
</evidence>
<feature type="transmembrane region" description="Helical" evidence="1">
    <location>
        <begin position="30"/>
        <end position="54"/>
    </location>
</feature>
<organism evidence="2 3">
    <name type="scientific">Tepiditoga spiralis</name>
    <dbReference type="NCBI Taxonomy" id="2108365"/>
    <lineage>
        <taxon>Bacteria</taxon>
        <taxon>Thermotogati</taxon>
        <taxon>Thermotogota</taxon>
        <taxon>Thermotogae</taxon>
        <taxon>Petrotogales</taxon>
        <taxon>Petrotogaceae</taxon>
        <taxon>Tepiditoga</taxon>
    </lineage>
</organism>
<sequence>MRKKFFMISIGIMYIIFTFVFIFYMKDINVLSLILICLIPSIISLIMYSLYYFFNSLDLKTNNQLTIFNGIIYSIFLGLILFLIKSNNLKEIIFNNSKFLESSTMTISQDKFPIINLLIFVLIIMIIQYFLGKFIINLKNKK</sequence>
<evidence type="ECO:0000256" key="1">
    <source>
        <dbReference type="SAM" id="Phobius"/>
    </source>
</evidence>
<evidence type="ECO:0000313" key="3">
    <source>
        <dbReference type="Proteomes" id="UP000516361"/>
    </source>
</evidence>